<proteinExistence type="predicted"/>
<accession>A0A250JWF8</accession>
<feature type="signal peptide" evidence="2">
    <location>
        <begin position="1"/>
        <end position="21"/>
    </location>
</feature>
<dbReference type="KEGG" id="mmas:MYMAC_003676"/>
<feature type="chain" id="PRO_5012603242" evidence="2">
    <location>
        <begin position="22"/>
        <end position="181"/>
    </location>
</feature>
<dbReference type="EMBL" id="CP022203">
    <property type="protein sequence ID" value="ATB48053.1"/>
    <property type="molecule type" value="Genomic_DNA"/>
</dbReference>
<evidence type="ECO:0000313" key="4">
    <source>
        <dbReference type="Proteomes" id="UP000217343"/>
    </source>
</evidence>
<gene>
    <name evidence="3" type="ORF">MYMAC_003676</name>
</gene>
<keyword evidence="2" id="KW-0732">Signal</keyword>
<dbReference type="Proteomes" id="UP000217343">
    <property type="component" value="Chromosome"/>
</dbReference>
<evidence type="ECO:0000256" key="2">
    <source>
        <dbReference type="SAM" id="SignalP"/>
    </source>
</evidence>
<organism evidence="3 4">
    <name type="scientific">Corallococcus macrosporus DSM 14697</name>
    <dbReference type="NCBI Taxonomy" id="1189310"/>
    <lineage>
        <taxon>Bacteria</taxon>
        <taxon>Pseudomonadati</taxon>
        <taxon>Myxococcota</taxon>
        <taxon>Myxococcia</taxon>
        <taxon>Myxococcales</taxon>
        <taxon>Cystobacterineae</taxon>
        <taxon>Myxococcaceae</taxon>
        <taxon>Corallococcus</taxon>
    </lineage>
</organism>
<dbReference type="AlphaFoldDB" id="A0A250JWF8"/>
<keyword evidence="4" id="KW-1185">Reference proteome</keyword>
<sequence>MRTRMALLAAAVLLASCTEGVAPYAPGNGPPAQGEEPLPPTDVLPPREGSGATPPPAPVDEPGPEPEVPPPAVGPRGSASVVGLGAGDRGLLSVEQVDVDVTVSGVRGRHRVSVEFVPPSGLPYERRSAEVEARVDETRTVRFSLPVAGTAVATSGMSGTWQARFFLDGAPLTAASFTLDP</sequence>
<evidence type="ECO:0000313" key="3">
    <source>
        <dbReference type="EMBL" id="ATB48053.1"/>
    </source>
</evidence>
<feature type="region of interest" description="Disordered" evidence="1">
    <location>
        <begin position="22"/>
        <end position="81"/>
    </location>
</feature>
<dbReference type="PROSITE" id="PS51257">
    <property type="entry name" value="PROKAR_LIPOPROTEIN"/>
    <property type="match status" value="1"/>
</dbReference>
<reference evidence="3 4" key="1">
    <citation type="submission" date="2017-06" db="EMBL/GenBank/DDBJ databases">
        <title>Sequencing and comparative analysis of myxobacterial genomes.</title>
        <authorList>
            <person name="Rupp O."/>
            <person name="Goesmann A."/>
            <person name="Sogaard-Andersen L."/>
        </authorList>
    </citation>
    <scope>NUCLEOTIDE SEQUENCE [LARGE SCALE GENOMIC DNA]</scope>
    <source>
        <strain evidence="3 4">DSM 14697</strain>
    </source>
</reference>
<dbReference type="RefSeq" id="WP_204816784.1">
    <property type="nucleotide sequence ID" value="NZ_CP022203.1"/>
</dbReference>
<evidence type="ECO:0000256" key="1">
    <source>
        <dbReference type="SAM" id="MobiDB-lite"/>
    </source>
</evidence>
<protein>
    <submittedName>
        <fullName evidence="3">Lipoprotein</fullName>
    </submittedName>
</protein>
<keyword evidence="3" id="KW-0449">Lipoprotein</keyword>
<feature type="compositionally biased region" description="Pro residues" evidence="1">
    <location>
        <begin position="53"/>
        <end position="73"/>
    </location>
</feature>
<name>A0A250JWF8_9BACT</name>